<organism evidence="2 3">
    <name type="scientific">Streptococcus suis</name>
    <dbReference type="NCBI Taxonomy" id="1307"/>
    <lineage>
        <taxon>Bacteria</taxon>
        <taxon>Bacillati</taxon>
        <taxon>Bacillota</taxon>
        <taxon>Bacilli</taxon>
        <taxon>Lactobacillales</taxon>
        <taxon>Streptococcaceae</taxon>
        <taxon>Streptococcus</taxon>
    </lineage>
</organism>
<proteinExistence type="predicted"/>
<keyword evidence="1" id="KW-0472">Membrane</keyword>
<evidence type="ECO:0000313" key="2">
    <source>
        <dbReference type="EMBL" id="RRR52100.1"/>
    </source>
</evidence>
<protein>
    <submittedName>
        <fullName evidence="2">DUF3021 domain-containing protein</fullName>
    </submittedName>
</protein>
<dbReference type="InterPro" id="IPR021560">
    <property type="entry name" value="DUF3021"/>
</dbReference>
<evidence type="ECO:0000256" key="1">
    <source>
        <dbReference type="SAM" id="Phobius"/>
    </source>
</evidence>
<feature type="transmembrane region" description="Helical" evidence="1">
    <location>
        <begin position="89"/>
        <end position="108"/>
    </location>
</feature>
<dbReference type="AlphaFoldDB" id="A0A426TCS2"/>
<comment type="caution">
    <text evidence="2">The sequence shown here is derived from an EMBL/GenBank/DDBJ whole genome shotgun (WGS) entry which is preliminary data.</text>
</comment>
<dbReference type="EMBL" id="RSDO01000012">
    <property type="protein sequence ID" value="RRR52100.1"/>
    <property type="molecule type" value="Genomic_DNA"/>
</dbReference>
<feature type="transmembrane region" description="Helical" evidence="1">
    <location>
        <begin position="47"/>
        <end position="68"/>
    </location>
</feature>
<keyword evidence="1" id="KW-0812">Transmembrane</keyword>
<gene>
    <name evidence="2" type="ORF">EI998_07545</name>
</gene>
<feature type="transmembrane region" description="Helical" evidence="1">
    <location>
        <begin position="114"/>
        <end position="132"/>
    </location>
</feature>
<reference evidence="2 3" key="2">
    <citation type="submission" date="2018-12" db="EMBL/GenBank/DDBJ databases">
        <title>Whole-genome sequences of fifteen clinical Streptococcus suis strains isolated from pigs between 2006 and 2018.</title>
        <authorList>
            <person name="Stevens M.J.A."/>
            <person name="Cernela N."/>
            <person name="Spoerry Serrano N."/>
            <person name="Schmitt S."/>
            <person name="Schrenzel J."/>
            <person name="Stephan R."/>
        </authorList>
    </citation>
    <scope>NUCLEOTIDE SEQUENCE [LARGE SCALE GENOMIC DNA]</scope>
    <source>
        <strain evidence="2 3">PP422</strain>
    </source>
</reference>
<evidence type="ECO:0000313" key="3">
    <source>
        <dbReference type="Proteomes" id="UP000274117"/>
    </source>
</evidence>
<dbReference type="RefSeq" id="WP_125266297.1">
    <property type="nucleotide sequence ID" value="NZ_JABCSA010000022.1"/>
</dbReference>
<dbReference type="Proteomes" id="UP000274117">
    <property type="component" value="Unassembled WGS sequence"/>
</dbReference>
<accession>A0A426TCS2</accession>
<name>A0A426TCS2_STRSU</name>
<reference evidence="2 3" key="1">
    <citation type="submission" date="2018-11" db="EMBL/GenBank/DDBJ databases">
        <authorList>
            <person name="Stevens M.J."/>
            <person name="Cernela N."/>
            <person name="Spoerry Serrano N."/>
            <person name="Schmitt S."/>
            <person name="Schrenzel J."/>
            <person name="Stephan R."/>
        </authorList>
    </citation>
    <scope>NUCLEOTIDE SEQUENCE [LARGE SCALE GENOMIC DNA]</scope>
    <source>
        <strain evidence="2 3">PP422</strain>
    </source>
</reference>
<dbReference type="Pfam" id="PF11457">
    <property type="entry name" value="DUF3021"/>
    <property type="match status" value="1"/>
</dbReference>
<keyword evidence="1" id="KW-1133">Transmembrane helix</keyword>
<sequence length="148" mass="16958">MKKYLLSASLGVTIGSLISIVMASFFGEGYYLPINPHSTMGAIYLERFSQPLIMLISVVIWGAIGVLFQAADKIFEQDWSLVRMTVMHFLVTAIGFTPLSILAGWFPVNLAGLLFFWMLFILIYALIYWFNIHQMRQQIERINRSLDK</sequence>